<keyword evidence="3 10" id="KW-0132">Cell division</keyword>
<keyword evidence="7 10" id="KW-0342">GTP-binding</keyword>
<dbReference type="RefSeq" id="WP_023951272.1">
    <property type="nucleotide sequence ID" value="NZ_AYSV01000087.1"/>
</dbReference>
<dbReference type="SUPFAM" id="SSF52540">
    <property type="entry name" value="P-loop containing nucleoside triphosphate hydrolases"/>
    <property type="match status" value="1"/>
</dbReference>
<dbReference type="PATRIC" id="fig|1414851.3.peg.1527"/>
<evidence type="ECO:0000256" key="9">
    <source>
        <dbReference type="ARBA" id="ARBA00023306"/>
    </source>
</evidence>
<organism evidence="12 13">
    <name type="scientific">Pelistega indica</name>
    <dbReference type="NCBI Taxonomy" id="1414851"/>
    <lineage>
        <taxon>Bacteria</taxon>
        <taxon>Pseudomonadati</taxon>
        <taxon>Pseudomonadota</taxon>
        <taxon>Betaproteobacteria</taxon>
        <taxon>Burkholderiales</taxon>
        <taxon>Alcaligenaceae</taxon>
        <taxon>Pelistega</taxon>
    </lineage>
</organism>
<dbReference type="EMBL" id="AYSV01000087">
    <property type="protein sequence ID" value="ETD70785.1"/>
    <property type="molecule type" value="Genomic_DNA"/>
</dbReference>
<keyword evidence="13" id="KW-1185">Reference proteome</keyword>
<dbReference type="OrthoDB" id="9804921at2"/>
<evidence type="ECO:0000256" key="4">
    <source>
        <dbReference type="ARBA" id="ARBA00022723"/>
    </source>
</evidence>
<evidence type="ECO:0000256" key="3">
    <source>
        <dbReference type="ARBA" id="ARBA00022618"/>
    </source>
</evidence>
<evidence type="ECO:0000256" key="7">
    <source>
        <dbReference type="ARBA" id="ARBA00023134"/>
    </source>
</evidence>
<dbReference type="Pfam" id="PF01926">
    <property type="entry name" value="MMR_HSR1"/>
    <property type="match status" value="1"/>
</dbReference>
<dbReference type="InterPro" id="IPR019987">
    <property type="entry name" value="GTP-bd_ribosome_bio_YsxC"/>
</dbReference>
<keyword evidence="5 10" id="KW-0547">Nucleotide-binding</keyword>
<feature type="domain" description="EngB-type G" evidence="11">
    <location>
        <begin position="23"/>
        <end position="203"/>
    </location>
</feature>
<dbReference type="CDD" id="cd01876">
    <property type="entry name" value="YihA_EngB"/>
    <property type="match status" value="1"/>
</dbReference>
<reference evidence="12 13" key="1">
    <citation type="submission" date="2013-11" db="EMBL/GenBank/DDBJ databases">
        <title>Genomic analysis of Pelistega sp. HM-7.</title>
        <authorList>
            <person name="Kumbhare S.V."/>
            <person name="Shetty S.A."/>
            <person name="Sharma O."/>
            <person name="Dhotre D.P."/>
        </authorList>
    </citation>
    <scope>NUCLEOTIDE SEQUENCE [LARGE SCALE GENOMIC DNA]</scope>
    <source>
        <strain evidence="12 13">HM-7</strain>
    </source>
</reference>
<dbReference type="AlphaFoldDB" id="V8G2W9"/>
<evidence type="ECO:0000256" key="5">
    <source>
        <dbReference type="ARBA" id="ARBA00022741"/>
    </source>
</evidence>
<dbReference type="GO" id="GO:0005525">
    <property type="term" value="F:GTP binding"/>
    <property type="evidence" value="ECO:0007669"/>
    <property type="project" value="UniProtKB-UniRule"/>
</dbReference>
<evidence type="ECO:0000313" key="13">
    <source>
        <dbReference type="Proteomes" id="UP000018766"/>
    </source>
</evidence>
<comment type="similarity">
    <text evidence="2 10">Belongs to the TRAFAC class TrmE-Era-EngA-EngB-Septin-like GTPase superfamily. EngB GTPase family.</text>
</comment>
<name>V8G2W9_9BURK</name>
<evidence type="ECO:0000256" key="6">
    <source>
        <dbReference type="ARBA" id="ARBA00022842"/>
    </source>
</evidence>
<keyword evidence="8 10" id="KW-0717">Septation</keyword>
<keyword evidence="9 10" id="KW-0131">Cell cycle</keyword>
<keyword evidence="6" id="KW-0460">Magnesium</keyword>
<dbReference type="InterPro" id="IPR006073">
    <property type="entry name" value="GTP-bd"/>
</dbReference>
<dbReference type="PANTHER" id="PTHR11649">
    <property type="entry name" value="MSS1/TRME-RELATED GTP-BINDING PROTEIN"/>
    <property type="match status" value="1"/>
</dbReference>
<dbReference type="PANTHER" id="PTHR11649:SF13">
    <property type="entry name" value="ENGB-TYPE G DOMAIN-CONTAINING PROTEIN"/>
    <property type="match status" value="1"/>
</dbReference>
<evidence type="ECO:0000256" key="2">
    <source>
        <dbReference type="ARBA" id="ARBA00009638"/>
    </source>
</evidence>
<dbReference type="Gene3D" id="3.40.50.300">
    <property type="entry name" value="P-loop containing nucleotide triphosphate hydrolases"/>
    <property type="match status" value="1"/>
</dbReference>
<comment type="caution">
    <text evidence="12">The sequence shown here is derived from an EMBL/GenBank/DDBJ whole genome shotgun (WGS) entry which is preliminary data.</text>
</comment>
<keyword evidence="4" id="KW-0479">Metal-binding</keyword>
<protein>
    <recommendedName>
        <fullName evidence="10">Probable GTP-binding protein EngB</fullName>
    </recommendedName>
</protein>
<comment type="cofactor">
    <cofactor evidence="1">
        <name>Mg(2+)</name>
        <dbReference type="ChEBI" id="CHEBI:18420"/>
    </cofactor>
</comment>
<dbReference type="GO" id="GO:0005829">
    <property type="term" value="C:cytosol"/>
    <property type="evidence" value="ECO:0007669"/>
    <property type="project" value="TreeGrafter"/>
</dbReference>
<dbReference type="GO" id="GO:0000917">
    <property type="term" value="P:division septum assembly"/>
    <property type="evidence" value="ECO:0007669"/>
    <property type="project" value="UniProtKB-KW"/>
</dbReference>
<evidence type="ECO:0000259" key="11">
    <source>
        <dbReference type="PROSITE" id="PS51706"/>
    </source>
</evidence>
<dbReference type="InterPro" id="IPR030393">
    <property type="entry name" value="G_ENGB_dom"/>
</dbReference>
<dbReference type="FunFam" id="3.40.50.300:FF:000098">
    <property type="entry name" value="Probable GTP-binding protein EngB"/>
    <property type="match status" value="1"/>
</dbReference>
<evidence type="ECO:0000256" key="1">
    <source>
        <dbReference type="ARBA" id="ARBA00001946"/>
    </source>
</evidence>
<dbReference type="HAMAP" id="MF_00321">
    <property type="entry name" value="GTPase_EngB"/>
    <property type="match status" value="1"/>
</dbReference>
<gene>
    <name evidence="10" type="primary">engB</name>
    <name evidence="12" type="ORF">V757_07395</name>
</gene>
<accession>V8G2W9</accession>
<evidence type="ECO:0000313" key="12">
    <source>
        <dbReference type="EMBL" id="ETD70785.1"/>
    </source>
</evidence>
<proteinExistence type="inferred from homology"/>
<dbReference type="NCBIfam" id="TIGR03598">
    <property type="entry name" value="GTPase_YsxC"/>
    <property type="match status" value="1"/>
</dbReference>
<dbReference type="PROSITE" id="PS51706">
    <property type="entry name" value="G_ENGB"/>
    <property type="match status" value="1"/>
</dbReference>
<dbReference type="InterPro" id="IPR027417">
    <property type="entry name" value="P-loop_NTPase"/>
</dbReference>
<evidence type="ECO:0000256" key="8">
    <source>
        <dbReference type="ARBA" id="ARBA00023210"/>
    </source>
</evidence>
<comment type="function">
    <text evidence="10">Necessary for normal cell division and for the maintenance of normal septation.</text>
</comment>
<dbReference type="GO" id="GO:0046872">
    <property type="term" value="F:metal ion binding"/>
    <property type="evidence" value="ECO:0007669"/>
    <property type="project" value="UniProtKB-KW"/>
</dbReference>
<sequence>MSILHQTKFFVSAAKLNQLPDASVPEVCFVGRSNVGKSSAINILANQKKLAFSSKTPGRTRLINMFGIPNPDSPEHAMGFLVDLPGYGYASVAQNTREEWADVLGAYLRDRRSLAGIVLLIDIRRGVTELDRRLAEWIAPSGIPTLVLLTKADKLPYGQRMRAVFAVTKDLQKIGALKVIPFSATNRIGIDETAEQIINWIQPKAE</sequence>
<evidence type="ECO:0000256" key="10">
    <source>
        <dbReference type="HAMAP-Rule" id="MF_00321"/>
    </source>
</evidence>
<dbReference type="Proteomes" id="UP000018766">
    <property type="component" value="Unassembled WGS sequence"/>
</dbReference>